<evidence type="ECO:0000313" key="5">
    <source>
        <dbReference type="EMBL" id="GEN86287.1"/>
    </source>
</evidence>
<dbReference type="PANTHER" id="PTHR43649:SF31">
    <property type="entry name" value="SN-GLYCEROL-3-PHOSPHATE-BINDING PERIPLASMIC PROTEIN UGPB"/>
    <property type="match status" value="1"/>
</dbReference>
<evidence type="ECO:0000313" key="6">
    <source>
        <dbReference type="Proteomes" id="UP000321558"/>
    </source>
</evidence>
<comment type="subcellular location">
    <subcellularLocation>
        <location evidence="1">Cell envelope</location>
    </subcellularLocation>
</comment>
<comment type="caution">
    <text evidence="5">The sequence shown here is derived from an EMBL/GenBank/DDBJ whole genome shotgun (WGS) entry which is preliminary data.</text>
</comment>
<accession>A0A511ZFS3</accession>
<dbReference type="GO" id="GO:0030313">
    <property type="term" value="C:cell envelope"/>
    <property type="evidence" value="ECO:0007669"/>
    <property type="project" value="UniProtKB-SubCell"/>
</dbReference>
<dbReference type="AlphaFoldDB" id="A0A511ZFS3"/>
<dbReference type="InterPro" id="IPR006059">
    <property type="entry name" value="SBP"/>
</dbReference>
<organism evidence="5 6">
    <name type="scientific">Oceanobacillus sojae</name>
    <dbReference type="NCBI Taxonomy" id="582851"/>
    <lineage>
        <taxon>Bacteria</taxon>
        <taxon>Bacillati</taxon>
        <taxon>Bacillota</taxon>
        <taxon>Bacilli</taxon>
        <taxon>Bacillales</taxon>
        <taxon>Bacillaceae</taxon>
        <taxon>Oceanobacillus</taxon>
    </lineage>
</organism>
<name>A0A511ZFS3_9BACI</name>
<comment type="similarity">
    <text evidence="2">Belongs to the bacterial solute-binding protein 1 family.</text>
</comment>
<keyword evidence="4" id="KW-0732">Signal</keyword>
<reference evidence="5 6" key="1">
    <citation type="submission" date="2019-07" db="EMBL/GenBank/DDBJ databases">
        <title>Whole genome shotgun sequence of Oceanobacillus sojae NBRC 105379.</title>
        <authorList>
            <person name="Hosoyama A."/>
            <person name="Uohara A."/>
            <person name="Ohji S."/>
            <person name="Ichikawa N."/>
        </authorList>
    </citation>
    <scope>NUCLEOTIDE SEQUENCE [LARGE SCALE GENOMIC DNA]</scope>
    <source>
        <strain evidence="5 6">NBRC 105379</strain>
    </source>
</reference>
<dbReference type="PANTHER" id="PTHR43649">
    <property type="entry name" value="ARABINOSE-BINDING PROTEIN-RELATED"/>
    <property type="match status" value="1"/>
</dbReference>
<evidence type="ECO:0000256" key="1">
    <source>
        <dbReference type="ARBA" id="ARBA00004196"/>
    </source>
</evidence>
<sequence length="454" mass="50622">MNLIKESIFLKRILLFVILSLTMFMAACGSKNAEGSDQETKTEDGKQIVTFWHAMSGASQEALDRIVASYNESQDEVEVRAEFQGTYDEALTKFHSVAGTDSAPTMIQVFEIGTMSMVNSGHIDPIQKFIDEDGYDMGHLEENIVNYYKIDNQFYSMPFNSSTPVMFFNKDAFEEAGLDPESPPQTYEEVEEASKAIVESNPDMKGFALQAYGWLFEQLLASQGALLLNENNGRSGTATEIGFTEEQGKSIFEWVERMNEDGTFANYGINGDNMLAGFLAEDVSMFLQSSANSRDLIDNAPFEVGVAFLPHPENTEWEGVVIGGASLWMSAGKEEAEQNAAWDFMKYLQSPEIQAQWHTDTGYFAINPAAYEEDLVVEMHEENPQLKVTVEQLQATKPSYATQGALMDMIPEERKIIEIALETVFNGEDVDKAYSAAMEQLNRAIETANKARGE</sequence>
<evidence type="ECO:0000256" key="2">
    <source>
        <dbReference type="ARBA" id="ARBA00008520"/>
    </source>
</evidence>
<dbReference type="PROSITE" id="PS51257">
    <property type="entry name" value="PROKAR_LIPOPROTEIN"/>
    <property type="match status" value="1"/>
</dbReference>
<evidence type="ECO:0000256" key="4">
    <source>
        <dbReference type="ARBA" id="ARBA00022729"/>
    </source>
</evidence>
<proteinExistence type="inferred from homology"/>
<keyword evidence="6" id="KW-1185">Reference proteome</keyword>
<dbReference type="EMBL" id="BJYM01000003">
    <property type="protein sequence ID" value="GEN86287.1"/>
    <property type="molecule type" value="Genomic_DNA"/>
</dbReference>
<keyword evidence="3" id="KW-0813">Transport</keyword>
<evidence type="ECO:0000256" key="3">
    <source>
        <dbReference type="ARBA" id="ARBA00022448"/>
    </source>
</evidence>
<dbReference type="Gene3D" id="3.40.190.10">
    <property type="entry name" value="Periplasmic binding protein-like II"/>
    <property type="match status" value="2"/>
</dbReference>
<dbReference type="Proteomes" id="UP000321558">
    <property type="component" value="Unassembled WGS sequence"/>
</dbReference>
<dbReference type="SUPFAM" id="SSF53850">
    <property type="entry name" value="Periplasmic binding protein-like II"/>
    <property type="match status" value="1"/>
</dbReference>
<protein>
    <submittedName>
        <fullName evidence="5">ABC transporter substrate-binding protein</fullName>
    </submittedName>
</protein>
<dbReference type="InterPro" id="IPR050490">
    <property type="entry name" value="Bact_solute-bd_prot1"/>
</dbReference>
<gene>
    <name evidence="5" type="ORF">OSO01_10260</name>
</gene>
<dbReference type="CDD" id="cd14748">
    <property type="entry name" value="PBP2_UgpB"/>
    <property type="match status" value="1"/>
</dbReference>
<dbReference type="Pfam" id="PF13416">
    <property type="entry name" value="SBP_bac_8"/>
    <property type="match status" value="1"/>
</dbReference>